<gene>
    <name evidence="2" type="ORF">R3P38DRAFT_3420917</name>
</gene>
<feature type="region of interest" description="Disordered" evidence="1">
    <location>
        <begin position="181"/>
        <end position="250"/>
    </location>
</feature>
<evidence type="ECO:0000313" key="2">
    <source>
        <dbReference type="EMBL" id="KAK7046322.1"/>
    </source>
</evidence>
<dbReference type="EMBL" id="JAWWNJ010000010">
    <property type="protein sequence ID" value="KAK7046322.1"/>
    <property type="molecule type" value="Genomic_DNA"/>
</dbReference>
<name>A0AAW0D1C5_9AGAR</name>
<dbReference type="AlphaFoldDB" id="A0AAW0D1C5"/>
<evidence type="ECO:0000256" key="1">
    <source>
        <dbReference type="SAM" id="MobiDB-lite"/>
    </source>
</evidence>
<evidence type="ECO:0000313" key="3">
    <source>
        <dbReference type="Proteomes" id="UP001362999"/>
    </source>
</evidence>
<organism evidence="2 3">
    <name type="scientific">Favolaschia claudopus</name>
    <dbReference type="NCBI Taxonomy" id="2862362"/>
    <lineage>
        <taxon>Eukaryota</taxon>
        <taxon>Fungi</taxon>
        <taxon>Dikarya</taxon>
        <taxon>Basidiomycota</taxon>
        <taxon>Agaricomycotina</taxon>
        <taxon>Agaricomycetes</taxon>
        <taxon>Agaricomycetidae</taxon>
        <taxon>Agaricales</taxon>
        <taxon>Marasmiineae</taxon>
        <taxon>Mycenaceae</taxon>
        <taxon>Favolaschia</taxon>
    </lineage>
</organism>
<reference evidence="2 3" key="1">
    <citation type="journal article" date="2024" name="J Genomics">
        <title>Draft genome sequencing and assembly of Favolaschia claudopus CIRM-BRFM 2984 isolated from oak limbs.</title>
        <authorList>
            <person name="Navarro D."/>
            <person name="Drula E."/>
            <person name="Chaduli D."/>
            <person name="Cazenave R."/>
            <person name="Ahrendt S."/>
            <person name="Wang J."/>
            <person name="Lipzen A."/>
            <person name="Daum C."/>
            <person name="Barry K."/>
            <person name="Grigoriev I.V."/>
            <person name="Favel A."/>
            <person name="Rosso M.N."/>
            <person name="Martin F."/>
        </authorList>
    </citation>
    <scope>NUCLEOTIDE SEQUENCE [LARGE SCALE GENOMIC DNA]</scope>
    <source>
        <strain evidence="2 3">CIRM-BRFM 2984</strain>
    </source>
</reference>
<keyword evidence="3" id="KW-1185">Reference proteome</keyword>
<sequence>MSTLAILSSVIQPGDRLVDNGHRATIPLQQFIASMTLIRSPSGLLDTPTKLKPDFYTSLYLPHSEFRGKKSAHRPTFTLRGPKEMWSVTRDFPVNCHWSTDLRLQRTQITHPRLLDGSERESLLIKNIITTSLGVSIGPLEYCGIGHTVYIGGVPHIAACKGDPTIPRYHEERVLRGLNRVSAHLDSSGKRKRGRSNKENTSLTKKLTTLDAGYDRFQSTMTPNEKECPPPASKRRRLSADQKLALLGHS</sequence>
<accession>A0AAW0D1C5</accession>
<proteinExistence type="predicted"/>
<protein>
    <submittedName>
        <fullName evidence="2">Uncharacterized protein</fullName>
    </submittedName>
</protein>
<comment type="caution">
    <text evidence="2">The sequence shown here is derived from an EMBL/GenBank/DDBJ whole genome shotgun (WGS) entry which is preliminary data.</text>
</comment>
<dbReference type="Proteomes" id="UP001362999">
    <property type="component" value="Unassembled WGS sequence"/>
</dbReference>